<dbReference type="InterPro" id="IPR036249">
    <property type="entry name" value="Thioredoxin-like_sf"/>
</dbReference>
<reference evidence="2 3" key="1">
    <citation type="submission" date="2014-08" db="EMBL/GenBank/DDBJ databases">
        <title>Whole genome shotgun sequence of Rhizobium rubi NBRC 13261.</title>
        <authorList>
            <person name="Katano-Makiyama Y."/>
            <person name="Hosoyama A."/>
            <person name="Hashimoto M."/>
            <person name="Hosoyama Y."/>
            <person name="Noguchi M."/>
            <person name="Tsuchikane K."/>
            <person name="Uohara A."/>
            <person name="Ohji S."/>
            <person name="Ichikawa N."/>
            <person name="Kimura A."/>
            <person name="Yamazoe A."/>
            <person name="Fujita N."/>
        </authorList>
    </citation>
    <scope>NUCLEOTIDE SEQUENCE [LARGE SCALE GENOMIC DNA]</scope>
    <source>
        <strain evidence="2 3">NBRC 13261</strain>
    </source>
</reference>
<dbReference type="GO" id="GO:0005737">
    <property type="term" value="C:cytoplasm"/>
    <property type="evidence" value="ECO:0007669"/>
    <property type="project" value="TreeGrafter"/>
</dbReference>
<dbReference type="Gene3D" id="1.20.1050.10">
    <property type="match status" value="1"/>
</dbReference>
<dbReference type="InterPro" id="IPR004045">
    <property type="entry name" value="Glutathione_S-Trfase_N"/>
</dbReference>
<evidence type="ECO:0000313" key="2">
    <source>
        <dbReference type="EMBL" id="GAK72432.1"/>
    </source>
</evidence>
<organism evidence="2 3">
    <name type="scientific">Agrobacterium rubi TR3 = NBRC 13261</name>
    <dbReference type="NCBI Taxonomy" id="1368415"/>
    <lineage>
        <taxon>Bacteria</taxon>
        <taxon>Pseudomonadati</taxon>
        <taxon>Pseudomonadota</taxon>
        <taxon>Alphaproteobacteria</taxon>
        <taxon>Hyphomicrobiales</taxon>
        <taxon>Rhizobiaceae</taxon>
        <taxon>Rhizobium/Agrobacterium group</taxon>
        <taxon>Agrobacterium</taxon>
    </lineage>
</organism>
<dbReference type="eggNOG" id="COG0625">
    <property type="taxonomic scope" value="Bacteria"/>
</dbReference>
<dbReference type="PROSITE" id="PS50404">
    <property type="entry name" value="GST_NTER"/>
    <property type="match status" value="1"/>
</dbReference>
<dbReference type="EMBL" id="BBJU01000025">
    <property type="protein sequence ID" value="GAK72432.1"/>
    <property type="molecule type" value="Genomic_DNA"/>
</dbReference>
<dbReference type="Proteomes" id="UP000028701">
    <property type="component" value="Unassembled WGS sequence"/>
</dbReference>
<sequence length="198" mass="22251">MELLYSPASPYSAKVRMASRYLGLDVKAIRVDTNAEPASLMDNNPLGKIPVLLLDDGGSVYDSVAIMHYLNRVSGHKLYPKKDQKRTDAEVLEALCDGITDCLLAIVYERRSRPDEKVHQPWIDKQWSKVVRGLDYLNANLPKTGKKLHGGHFALAALISYLDLRFAGEWADGRKTLAEWPETFGKHFKDYAEMKASA</sequence>
<name>A0A081D0I6_9HYPH</name>
<dbReference type="AlphaFoldDB" id="A0A081D0I6"/>
<evidence type="ECO:0000313" key="3">
    <source>
        <dbReference type="Proteomes" id="UP000028701"/>
    </source>
</evidence>
<dbReference type="CDD" id="cd03049">
    <property type="entry name" value="GST_N_3"/>
    <property type="match status" value="1"/>
</dbReference>
<evidence type="ECO:0000259" key="1">
    <source>
        <dbReference type="PROSITE" id="PS50404"/>
    </source>
</evidence>
<feature type="domain" description="GST N-terminal" evidence="1">
    <location>
        <begin position="1"/>
        <end position="78"/>
    </location>
</feature>
<dbReference type="Gene3D" id="3.40.30.10">
    <property type="entry name" value="Glutaredoxin"/>
    <property type="match status" value="1"/>
</dbReference>
<dbReference type="InterPro" id="IPR050983">
    <property type="entry name" value="GST_Omega/HSP26"/>
</dbReference>
<proteinExistence type="predicted"/>
<dbReference type="InterPro" id="IPR036282">
    <property type="entry name" value="Glutathione-S-Trfase_C_sf"/>
</dbReference>
<gene>
    <name evidence="2" type="ORF">RRU01S_25_01220</name>
</gene>
<dbReference type="SUPFAM" id="SSF47616">
    <property type="entry name" value="GST C-terminal domain-like"/>
    <property type="match status" value="1"/>
</dbReference>
<dbReference type="RefSeq" id="WP_045231858.1">
    <property type="nucleotide sequence ID" value="NZ_BBJU01000025.1"/>
</dbReference>
<dbReference type="PANTHER" id="PTHR43968:SF6">
    <property type="entry name" value="GLUTATHIONE S-TRANSFERASE OMEGA"/>
    <property type="match status" value="1"/>
</dbReference>
<dbReference type="Pfam" id="PF13417">
    <property type="entry name" value="GST_N_3"/>
    <property type="match status" value="1"/>
</dbReference>
<dbReference type="OrthoDB" id="9795329at2"/>
<accession>A0A081D0I6</accession>
<dbReference type="CDD" id="cd03205">
    <property type="entry name" value="GST_C_6"/>
    <property type="match status" value="1"/>
</dbReference>
<dbReference type="SFLD" id="SFLDS00019">
    <property type="entry name" value="Glutathione_Transferase_(cytos"/>
    <property type="match status" value="1"/>
</dbReference>
<dbReference type="SUPFAM" id="SSF52833">
    <property type="entry name" value="Thioredoxin-like"/>
    <property type="match status" value="1"/>
</dbReference>
<dbReference type="PANTHER" id="PTHR43968">
    <property type="match status" value="1"/>
</dbReference>
<dbReference type="GO" id="GO:0016740">
    <property type="term" value="F:transferase activity"/>
    <property type="evidence" value="ECO:0007669"/>
    <property type="project" value="UniProtKB-KW"/>
</dbReference>
<comment type="caution">
    <text evidence="2">The sequence shown here is derived from an EMBL/GenBank/DDBJ whole genome shotgun (WGS) entry which is preliminary data.</text>
</comment>
<dbReference type="InterPro" id="IPR040079">
    <property type="entry name" value="Glutathione_S-Trfase"/>
</dbReference>
<keyword evidence="2" id="KW-0808">Transferase</keyword>
<protein>
    <submittedName>
        <fullName evidence="2">Putative glutathione S-transferase</fullName>
    </submittedName>
</protein>